<gene>
    <name evidence="2" type="ORF">FYJ51_08725</name>
</gene>
<sequence>MTGTIFDSHKISITEWIEYWRNLLQYLSLSADSWNNKNAFTTAKYWFAKTCLLLEEIQDSILLEGDVYCDETFIPVRSEDIIRKENYQKLRGHSINQMCIATITDGKTVFVKYIGLGEPAGRQVYEALKDHIKQGSRLITDEDPCHNMLVRKLELKNIQYDSKKMKGLPDNKNPMNPINQVHNRLQKFLRAHSGFRRDELPGYLNLFAFSFNAPHDLYEKLDRLLNLSFENPKTLRYRELYRKSKPDL</sequence>
<accession>A0A7X2NT14</accession>
<keyword evidence="3" id="KW-1185">Reference proteome</keyword>
<organism evidence="2 3">
    <name type="scientific">Stecheria intestinalis</name>
    <dbReference type="NCBI Taxonomy" id="2606630"/>
    <lineage>
        <taxon>Bacteria</taxon>
        <taxon>Bacillati</taxon>
        <taxon>Bacillota</taxon>
        <taxon>Erysipelotrichia</taxon>
        <taxon>Erysipelotrichales</taxon>
        <taxon>Erysipelotrichaceae</taxon>
        <taxon>Stecheria</taxon>
    </lineage>
</organism>
<feature type="domain" description="ISXO2-like transposase" evidence="1">
    <location>
        <begin position="63"/>
        <end position="212"/>
    </location>
</feature>
<evidence type="ECO:0000313" key="2">
    <source>
        <dbReference type="EMBL" id="MSS58989.1"/>
    </source>
</evidence>
<dbReference type="EMBL" id="VUMN01000020">
    <property type="protein sequence ID" value="MSS58989.1"/>
    <property type="molecule type" value="Genomic_DNA"/>
</dbReference>
<proteinExistence type="predicted"/>
<dbReference type="Pfam" id="PF12762">
    <property type="entry name" value="DDE_Tnp_IS1595"/>
    <property type="match status" value="1"/>
</dbReference>
<dbReference type="Proteomes" id="UP000461880">
    <property type="component" value="Unassembled WGS sequence"/>
</dbReference>
<name>A0A7X2NT14_9FIRM</name>
<comment type="caution">
    <text evidence="2">The sequence shown here is derived from an EMBL/GenBank/DDBJ whole genome shotgun (WGS) entry which is preliminary data.</text>
</comment>
<dbReference type="InterPro" id="IPR024445">
    <property type="entry name" value="Tnp_ISXO2-like"/>
</dbReference>
<evidence type="ECO:0000313" key="3">
    <source>
        <dbReference type="Proteomes" id="UP000461880"/>
    </source>
</evidence>
<protein>
    <submittedName>
        <fullName evidence="2">Transposase</fullName>
    </submittedName>
</protein>
<dbReference type="AlphaFoldDB" id="A0A7X2NT14"/>
<reference evidence="2 3" key="1">
    <citation type="submission" date="2019-08" db="EMBL/GenBank/DDBJ databases">
        <title>In-depth cultivation of the pig gut microbiome towards novel bacterial diversity and tailored functional studies.</title>
        <authorList>
            <person name="Wylensek D."/>
            <person name="Hitch T.C.A."/>
            <person name="Clavel T."/>
        </authorList>
    </citation>
    <scope>NUCLEOTIDE SEQUENCE [LARGE SCALE GENOMIC DNA]</scope>
    <source>
        <strain evidence="2 3">Oil+RF-744-GAM-WT-6</strain>
    </source>
</reference>
<evidence type="ECO:0000259" key="1">
    <source>
        <dbReference type="Pfam" id="PF12762"/>
    </source>
</evidence>